<dbReference type="Pfam" id="PF08379">
    <property type="entry name" value="Bact_transglu_N"/>
    <property type="match status" value="1"/>
</dbReference>
<dbReference type="GO" id="GO:0008233">
    <property type="term" value="F:peptidase activity"/>
    <property type="evidence" value="ECO:0007669"/>
    <property type="project" value="UniProtKB-KW"/>
</dbReference>
<protein>
    <submittedName>
        <fullName evidence="2">Transglutaminase-like putative cysteine protease</fullName>
    </submittedName>
</protein>
<organism evidence="2 3">
    <name type="scientific">Serinibacter salmoneus</name>
    <dbReference type="NCBI Taxonomy" id="556530"/>
    <lineage>
        <taxon>Bacteria</taxon>
        <taxon>Bacillati</taxon>
        <taxon>Actinomycetota</taxon>
        <taxon>Actinomycetes</taxon>
        <taxon>Micrococcales</taxon>
        <taxon>Beutenbergiaceae</taxon>
        <taxon>Serinibacter</taxon>
    </lineage>
</organism>
<dbReference type="PANTHER" id="PTHR33490:SF6">
    <property type="entry name" value="SLL1049 PROTEIN"/>
    <property type="match status" value="1"/>
</dbReference>
<dbReference type="InterPro" id="IPR038765">
    <property type="entry name" value="Papain-like_cys_pep_sf"/>
</dbReference>
<feature type="domain" description="Transglutaminase-like" evidence="1">
    <location>
        <begin position="172"/>
        <end position="240"/>
    </location>
</feature>
<keyword evidence="2" id="KW-0645">Protease</keyword>
<accession>A0A2A9D259</accession>
<gene>
    <name evidence="2" type="ORF">ATL40_1615</name>
</gene>
<dbReference type="Pfam" id="PF01841">
    <property type="entry name" value="Transglut_core"/>
    <property type="match status" value="1"/>
</dbReference>
<keyword evidence="2" id="KW-0378">Hydrolase</keyword>
<dbReference type="Proteomes" id="UP000224915">
    <property type="component" value="Unassembled WGS sequence"/>
</dbReference>
<name>A0A2A9D259_9MICO</name>
<evidence type="ECO:0000259" key="1">
    <source>
        <dbReference type="SMART" id="SM00460"/>
    </source>
</evidence>
<dbReference type="InterPro" id="IPR002931">
    <property type="entry name" value="Transglutaminase-like"/>
</dbReference>
<dbReference type="RefSeq" id="WP_098469072.1">
    <property type="nucleotide sequence ID" value="NZ_PDJD01000001.1"/>
</dbReference>
<dbReference type="EMBL" id="PDJD01000001">
    <property type="protein sequence ID" value="PFG20032.1"/>
    <property type="molecule type" value="Genomic_DNA"/>
</dbReference>
<evidence type="ECO:0000313" key="2">
    <source>
        <dbReference type="EMBL" id="PFG20032.1"/>
    </source>
</evidence>
<evidence type="ECO:0000313" key="3">
    <source>
        <dbReference type="Proteomes" id="UP000224915"/>
    </source>
</evidence>
<dbReference type="AlphaFoldDB" id="A0A2A9D259"/>
<sequence>MTRLHIVHTTSFIYDRPAAASYNEARMRPATLPGQMVLSSRLSASPSTWSTEYRDYWGTQVTAFEVLRTHSELVVTSESTVDLQPRPDPGATGVAERVEWSTLTEPSIADRLAEFLANTEATAPSDELAALALECGGGRSPVEAALAVCEAVRSAVEYVPGVTGVHTRAAEAWAQRSGVCQDIAHLVLGALRSLGIPARYVSGYLHPLGHEAVAGETFLGESHAWIEFWCGEWYPWDPTNRCAVSDHHVVVARGREYNDVTPLRGVFAGGGQSQQSVQVALTLEA</sequence>
<reference evidence="2 3" key="1">
    <citation type="submission" date="2017-10" db="EMBL/GenBank/DDBJ databases">
        <title>Sequencing the genomes of 1000 actinobacteria strains.</title>
        <authorList>
            <person name="Klenk H.-P."/>
        </authorList>
    </citation>
    <scope>NUCLEOTIDE SEQUENCE [LARGE SCALE GENOMIC DNA]</scope>
    <source>
        <strain evidence="2 3">DSM 21801</strain>
    </source>
</reference>
<dbReference type="SMART" id="SM00460">
    <property type="entry name" value="TGc"/>
    <property type="match status" value="1"/>
</dbReference>
<dbReference type="PANTHER" id="PTHR33490">
    <property type="entry name" value="BLR5614 PROTEIN-RELATED"/>
    <property type="match status" value="1"/>
</dbReference>
<keyword evidence="3" id="KW-1185">Reference proteome</keyword>
<dbReference type="InterPro" id="IPR013589">
    <property type="entry name" value="Bac_transglu_N"/>
</dbReference>
<dbReference type="GO" id="GO:0006508">
    <property type="term" value="P:proteolysis"/>
    <property type="evidence" value="ECO:0007669"/>
    <property type="project" value="UniProtKB-KW"/>
</dbReference>
<dbReference type="Gene3D" id="3.10.620.30">
    <property type="match status" value="1"/>
</dbReference>
<dbReference type="SUPFAM" id="SSF54001">
    <property type="entry name" value="Cysteine proteinases"/>
    <property type="match status" value="1"/>
</dbReference>
<proteinExistence type="predicted"/>
<dbReference type="OrthoDB" id="9804023at2"/>
<comment type="caution">
    <text evidence="2">The sequence shown here is derived from an EMBL/GenBank/DDBJ whole genome shotgun (WGS) entry which is preliminary data.</text>
</comment>